<dbReference type="Gene3D" id="2.60.120.620">
    <property type="entry name" value="q2cbj1_9rhob like domain"/>
    <property type="match status" value="1"/>
</dbReference>
<proteinExistence type="predicted"/>
<protein>
    <submittedName>
        <fullName evidence="1">Uncharacterized protein</fullName>
    </submittedName>
</protein>
<dbReference type="AlphaFoldDB" id="A0A834ZBJ3"/>
<dbReference type="Proteomes" id="UP000655225">
    <property type="component" value="Unassembled WGS sequence"/>
</dbReference>
<evidence type="ECO:0000313" key="2">
    <source>
        <dbReference type="Proteomes" id="UP000655225"/>
    </source>
</evidence>
<evidence type="ECO:0000313" key="1">
    <source>
        <dbReference type="EMBL" id="KAF8404919.1"/>
    </source>
</evidence>
<keyword evidence="2" id="KW-1185">Reference proteome</keyword>
<organism evidence="1 2">
    <name type="scientific">Tetracentron sinense</name>
    <name type="common">Spur-leaf</name>
    <dbReference type="NCBI Taxonomy" id="13715"/>
    <lineage>
        <taxon>Eukaryota</taxon>
        <taxon>Viridiplantae</taxon>
        <taxon>Streptophyta</taxon>
        <taxon>Embryophyta</taxon>
        <taxon>Tracheophyta</taxon>
        <taxon>Spermatophyta</taxon>
        <taxon>Magnoliopsida</taxon>
        <taxon>Trochodendrales</taxon>
        <taxon>Trochodendraceae</taxon>
        <taxon>Tetracentron</taxon>
    </lineage>
</organism>
<gene>
    <name evidence="1" type="ORF">HHK36_009814</name>
</gene>
<dbReference type="EMBL" id="JABCRI010000006">
    <property type="protein sequence ID" value="KAF8404919.1"/>
    <property type="molecule type" value="Genomic_DNA"/>
</dbReference>
<name>A0A834ZBJ3_TETSI</name>
<sequence length="72" mass="8444">MLQAFNILRYEIGQRYNSHYDAFNPAEYGPQQSQRINNLPLMLLSTVIDANPAKITRFDNEEKIDRSTNRIE</sequence>
<comment type="caution">
    <text evidence="1">The sequence shown here is derived from an EMBL/GenBank/DDBJ whole genome shotgun (WGS) entry which is preliminary data.</text>
</comment>
<reference evidence="1 2" key="1">
    <citation type="submission" date="2020-04" db="EMBL/GenBank/DDBJ databases">
        <title>Plant Genome Project.</title>
        <authorList>
            <person name="Zhang R.-G."/>
        </authorList>
    </citation>
    <scope>NUCLEOTIDE SEQUENCE [LARGE SCALE GENOMIC DNA]</scope>
    <source>
        <strain evidence="1">YNK0</strain>
        <tissue evidence="1">Leaf</tissue>
    </source>
</reference>
<dbReference type="OrthoDB" id="10517679at2759"/>
<accession>A0A834ZBJ3</accession>